<sequence>MAEGGRVEGFGIGGHGVGGRHGRDPGWGEYDSSIAFRAGGSGVFSSHMRRTARARRGNRASGRWGLIGARGLFIGSPLFARPGLEWACPAVTAA</sequence>
<organism evidence="2 3">
    <name type="scientific">Gluconacetobacter diazotrophicus (strain ATCC 49037 / DSM 5601 / CCUG 37298 / CIP 103539 / LMG 7603 / PAl5)</name>
    <dbReference type="NCBI Taxonomy" id="272568"/>
    <lineage>
        <taxon>Bacteria</taxon>
        <taxon>Pseudomonadati</taxon>
        <taxon>Pseudomonadota</taxon>
        <taxon>Alphaproteobacteria</taxon>
        <taxon>Acetobacterales</taxon>
        <taxon>Acetobacteraceae</taxon>
        <taxon>Gluconacetobacter</taxon>
    </lineage>
</organism>
<dbReference type="KEGG" id="gdi:GDI3275"/>
<dbReference type="Proteomes" id="UP000001176">
    <property type="component" value="Chromosome"/>
</dbReference>
<protein>
    <submittedName>
        <fullName evidence="2">Uncharacterized protein</fullName>
    </submittedName>
</protein>
<feature type="compositionally biased region" description="Gly residues" evidence="1">
    <location>
        <begin position="7"/>
        <end position="19"/>
    </location>
</feature>
<evidence type="ECO:0000313" key="3">
    <source>
        <dbReference type="Proteomes" id="UP000001176"/>
    </source>
</evidence>
<accession>A9H176</accession>
<dbReference type="AlphaFoldDB" id="A9H176"/>
<reference evidence="2 3" key="1">
    <citation type="journal article" date="2009" name="BMC Genomics">
        <title>Complete genome sequence of the sugarcane nitrogen-fixing endophyte Gluconacetobacter diazotrophicus Pal5.</title>
        <authorList>
            <person name="Bertalan M."/>
            <person name="Albano R."/>
            <person name="Padua V."/>
            <person name="Rouws L."/>
            <person name="Rojas C."/>
            <person name="Hemerly A."/>
            <person name="Teixeira K."/>
            <person name="Schwab S."/>
            <person name="Araujo J."/>
            <person name="Oliveira A."/>
            <person name="Franca L."/>
            <person name="Magalhaes V."/>
            <person name="Alqueres S."/>
            <person name="Cardoso A."/>
            <person name="Almeida W."/>
            <person name="Loureiro M.M."/>
            <person name="Nogueira E."/>
            <person name="Cidade D."/>
            <person name="Oliveira D."/>
            <person name="Simao T."/>
            <person name="Macedo J."/>
            <person name="Valadao A."/>
            <person name="Dreschsel M."/>
            <person name="Freitas F."/>
            <person name="Vidal M."/>
            <person name="Guedes H."/>
            <person name="Rodrigues E."/>
            <person name="Meneses C."/>
            <person name="Brioso P."/>
            <person name="Pozzer L."/>
            <person name="Figueiredo D."/>
            <person name="Montano H."/>
            <person name="Junior J."/>
            <person name="Filho G."/>
            <person name="Flores V."/>
            <person name="Ferreira B."/>
            <person name="Branco A."/>
            <person name="Gonzalez P."/>
            <person name="Guillobel H."/>
            <person name="Lemos M."/>
            <person name="Seibel L."/>
            <person name="Macedo J."/>
            <person name="Alves-Ferreira M."/>
            <person name="Sachetto-Martins G."/>
            <person name="Coelho A."/>
            <person name="Santos E."/>
            <person name="Amaral G."/>
            <person name="Neves A."/>
            <person name="Pacheco A.B."/>
            <person name="Carvalho D."/>
            <person name="Lery L."/>
            <person name="Bisch P."/>
            <person name="Rossle S.C."/>
            <person name="Urmenyi T."/>
            <person name="Kruger W.V."/>
            <person name="Martins O."/>
            <person name="Baldani J.I."/>
            <person name="Ferreira P.C."/>
        </authorList>
    </citation>
    <scope>NUCLEOTIDE SEQUENCE [LARGE SCALE GENOMIC DNA]</scope>
    <source>
        <strain evidence="3">ATCC 49037 / DSM 5601 / CCUG 37298 / CIP 103539 / LMG 7603 / PAl5</strain>
    </source>
</reference>
<dbReference type="EMBL" id="AM889285">
    <property type="protein sequence ID" value="CAP57218.1"/>
    <property type="molecule type" value="Genomic_DNA"/>
</dbReference>
<keyword evidence="3" id="KW-1185">Reference proteome</keyword>
<feature type="region of interest" description="Disordered" evidence="1">
    <location>
        <begin position="1"/>
        <end position="24"/>
    </location>
</feature>
<name>A9H176_GLUDA</name>
<proteinExistence type="predicted"/>
<evidence type="ECO:0000313" key="2">
    <source>
        <dbReference type="EMBL" id="CAP57218.1"/>
    </source>
</evidence>
<evidence type="ECO:0000256" key="1">
    <source>
        <dbReference type="SAM" id="MobiDB-lite"/>
    </source>
</evidence>
<gene>
    <name evidence="2" type="ordered locus">GDI3275</name>
</gene>